<keyword evidence="1" id="KW-1133">Transmembrane helix</keyword>
<dbReference type="KEGG" id="kak:Kalk_04620"/>
<gene>
    <name evidence="2" type="ORF">Kalk_04620</name>
</gene>
<proteinExistence type="predicted"/>
<name>A0A2K9LJS2_9GAMM</name>
<feature type="transmembrane region" description="Helical" evidence="1">
    <location>
        <begin position="6"/>
        <end position="26"/>
    </location>
</feature>
<organism evidence="2 3">
    <name type="scientific">Ketobacter alkanivorans</name>
    <dbReference type="NCBI Taxonomy" id="1917421"/>
    <lineage>
        <taxon>Bacteria</taxon>
        <taxon>Pseudomonadati</taxon>
        <taxon>Pseudomonadota</taxon>
        <taxon>Gammaproteobacteria</taxon>
        <taxon>Pseudomonadales</taxon>
        <taxon>Ketobacteraceae</taxon>
        <taxon>Ketobacter</taxon>
    </lineage>
</organism>
<dbReference type="RefSeq" id="WP_101893084.1">
    <property type="nucleotide sequence ID" value="NZ_CP022684.1"/>
</dbReference>
<dbReference type="OrthoDB" id="9828896at2"/>
<dbReference type="EMBL" id="CP022684">
    <property type="protein sequence ID" value="AUM11745.1"/>
    <property type="molecule type" value="Genomic_DNA"/>
</dbReference>
<keyword evidence="1" id="KW-0812">Transmembrane</keyword>
<reference evidence="3" key="1">
    <citation type="submission" date="2017-08" db="EMBL/GenBank/DDBJ databases">
        <title>Direct submision.</title>
        <authorList>
            <person name="Kim S.-J."/>
            <person name="Rhee S.-K."/>
        </authorList>
    </citation>
    <scope>NUCLEOTIDE SEQUENCE [LARGE SCALE GENOMIC DNA]</scope>
    <source>
        <strain evidence="3">GI5</strain>
    </source>
</reference>
<accession>A0A2K9LJS2</accession>
<dbReference type="AlphaFoldDB" id="A0A2K9LJS2"/>
<evidence type="ECO:0000313" key="3">
    <source>
        <dbReference type="Proteomes" id="UP000235116"/>
    </source>
</evidence>
<dbReference type="Proteomes" id="UP000235116">
    <property type="component" value="Chromosome"/>
</dbReference>
<keyword evidence="3" id="KW-1185">Reference proteome</keyword>
<protein>
    <submittedName>
        <fullName evidence="2">Uncharacterized protein</fullName>
    </submittedName>
</protein>
<keyword evidence="1" id="KW-0472">Membrane</keyword>
<evidence type="ECO:0000313" key="2">
    <source>
        <dbReference type="EMBL" id="AUM11745.1"/>
    </source>
</evidence>
<sequence>MSTLPYLLPWIMLLTAAGLAVAVKMLPLKSIPGIAVISVLSLIMLAVAIYANVVSSQQFAMVEEKNAALAEIEDWKYSHLDELTLILAQLKPPSDEEQALLKELISYGWLRQNPAITHAQQSHQARQRLMEQYQPSKPMLIKGIPTSVDGNIVNLALREIGYLVLPYREDETPEADVNIIYFGRDMELIEVKLAALTLMQAGVDLKAIKPFPKATQGNIRAVKIEWNKYYEGRKSVLPDEVEAAKAFN</sequence>
<feature type="transmembrane region" description="Helical" evidence="1">
    <location>
        <begin position="33"/>
        <end position="51"/>
    </location>
</feature>
<evidence type="ECO:0000256" key="1">
    <source>
        <dbReference type="SAM" id="Phobius"/>
    </source>
</evidence>